<dbReference type="Pfam" id="PF10274">
    <property type="entry name" value="ParcG"/>
    <property type="match status" value="1"/>
</dbReference>
<feature type="compositionally biased region" description="Polar residues" evidence="1">
    <location>
        <begin position="1"/>
        <end position="16"/>
    </location>
</feature>
<gene>
    <name evidence="2" type="primary">AlNc14C3G420</name>
    <name evidence="2" type="ORF">ALNC14_004550</name>
</gene>
<reference evidence="2" key="1">
    <citation type="journal article" date="2011" name="PLoS Biol.">
        <title>Gene gain and loss during evolution of obligate parasitism in the white rust pathogen of Arabidopsis thaliana.</title>
        <authorList>
            <person name="Kemen E."/>
            <person name="Gardiner A."/>
            <person name="Schultz-Larsen T."/>
            <person name="Kemen A.C."/>
            <person name="Balmuth A.L."/>
            <person name="Robert-Seilaniantz A."/>
            <person name="Bailey K."/>
            <person name="Holub E."/>
            <person name="Studholme D.J."/>
            <person name="Maclean D."/>
            <person name="Jones J.D."/>
        </authorList>
    </citation>
    <scope>NUCLEOTIDE SEQUENCE</scope>
</reference>
<accession>F0VZU1</accession>
<sequence>MRTQLTRSRGNNNTTSKTDDAAKLNVKAVKDNNNKEELKGSMDDKVKHYNKSSNVIKKTEISKEGSVPSSKSLTSTKSNTKTLPLPSTRLIKHKQAAVWSTGKRHKTSFGTAYDAGSIPCRIQHGSIRNSLQWMQDISSVGFDPLLFICVEGFQETEHPFVFLARQSYRELLALDCARDKTLPILTKVVTALRRALMTANEDIFLMAVEGIRLLSGVVDVQLNPYLMKIMQQLHSKFHVKQFRASIEETLSSLARNGGKEALAIIRLKIPTFNCIT</sequence>
<dbReference type="EMBL" id="FR824048">
    <property type="protein sequence ID" value="CCA14312.1"/>
    <property type="molecule type" value="Genomic_DNA"/>
</dbReference>
<name>F0VZU1_9STRA</name>
<dbReference type="InterPro" id="IPR019399">
    <property type="entry name" value="Parkin_co-regulated_protein"/>
</dbReference>
<evidence type="ECO:0000256" key="1">
    <source>
        <dbReference type="SAM" id="MobiDB-lite"/>
    </source>
</evidence>
<reference evidence="2" key="2">
    <citation type="submission" date="2011-02" db="EMBL/GenBank/DDBJ databases">
        <authorList>
            <person name="MacLean D."/>
        </authorList>
    </citation>
    <scope>NUCLEOTIDE SEQUENCE</scope>
</reference>
<feature type="compositionally biased region" description="Low complexity" evidence="1">
    <location>
        <begin position="68"/>
        <end position="84"/>
    </location>
</feature>
<dbReference type="PANTHER" id="PTHR21207:SF1">
    <property type="entry name" value="PACRG-LIKE PROTEIN"/>
    <property type="match status" value="1"/>
</dbReference>
<dbReference type="PANTHER" id="PTHR21207">
    <property type="entry name" value="PARKIN COREGULATED GENE PROTEIN PARK2 COREGULATED"/>
    <property type="match status" value="1"/>
</dbReference>
<protein>
    <submittedName>
        <fullName evidence="2">Uncharacterized protein AlNc14C3G420</fullName>
    </submittedName>
</protein>
<dbReference type="InterPro" id="IPR016024">
    <property type="entry name" value="ARM-type_fold"/>
</dbReference>
<feature type="compositionally biased region" description="Basic and acidic residues" evidence="1">
    <location>
        <begin position="17"/>
        <end position="47"/>
    </location>
</feature>
<dbReference type="HOGENOM" id="CLU_070957_0_0_1"/>
<proteinExistence type="predicted"/>
<evidence type="ECO:0000313" key="2">
    <source>
        <dbReference type="EMBL" id="CCA14312.1"/>
    </source>
</evidence>
<dbReference type="SUPFAM" id="SSF48371">
    <property type="entry name" value="ARM repeat"/>
    <property type="match status" value="1"/>
</dbReference>
<dbReference type="AlphaFoldDB" id="F0VZU1"/>
<feature type="region of interest" description="Disordered" evidence="1">
    <location>
        <begin position="1"/>
        <end position="84"/>
    </location>
</feature>
<organism evidence="2">
    <name type="scientific">Albugo laibachii Nc14</name>
    <dbReference type="NCBI Taxonomy" id="890382"/>
    <lineage>
        <taxon>Eukaryota</taxon>
        <taxon>Sar</taxon>
        <taxon>Stramenopiles</taxon>
        <taxon>Oomycota</taxon>
        <taxon>Peronosporomycetes</taxon>
        <taxon>Albuginales</taxon>
        <taxon>Albuginaceae</taxon>
        <taxon>Albugo</taxon>
    </lineage>
</organism>